<evidence type="ECO:0000256" key="5">
    <source>
        <dbReference type="ARBA" id="ARBA00023136"/>
    </source>
</evidence>
<keyword evidence="5 6" id="KW-0472">Membrane</keyword>
<keyword evidence="2" id="KW-1003">Cell membrane</keyword>
<keyword evidence="4 6" id="KW-1133">Transmembrane helix</keyword>
<evidence type="ECO:0000256" key="4">
    <source>
        <dbReference type="ARBA" id="ARBA00022989"/>
    </source>
</evidence>
<dbReference type="InterPro" id="IPR003752">
    <property type="entry name" value="DiS_bond_form_DsbB/BdbC"/>
</dbReference>
<dbReference type="GO" id="GO:0015035">
    <property type="term" value="F:protein-disulfide reductase activity"/>
    <property type="evidence" value="ECO:0007669"/>
    <property type="project" value="InterPro"/>
</dbReference>
<evidence type="ECO:0000256" key="2">
    <source>
        <dbReference type="ARBA" id="ARBA00022475"/>
    </source>
</evidence>
<protein>
    <submittedName>
        <fullName evidence="7">Disulfide bond formation protein DsbB</fullName>
    </submittedName>
</protein>
<dbReference type="SUPFAM" id="SSF158442">
    <property type="entry name" value="DsbB-like"/>
    <property type="match status" value="1"/>
</dbReference>
<sequence>MTSAPTDRQLVFVAFASLLAVGIALVSQHFYDMPPCAYCVFQRVVYVGIAFSAILALLLRRVRPAQMGFTLLAFLLSLVGIWAAWYQHSVAQHLLSCDMTFADRFMTKSGLDEALPNVFGIFASCMDAAVDVFGVKYEIWSLALFAILGVVSLMALIRQSRTPKRRYA</sequence>
<evidence type="ECO:0000313" key="7">
    <source>
        <dbReference type="EMBL" id="NYE83608.1"/>
    </source>
</evidence>
<gene>
    <name evidence="7" type="ORF">FHW18_002879</name>
</gene>
<evidence type="ECO:0000256" key="6">
    <source>
        <dbReference type="SAM" id="Phobius"/>
    </source>
</evidence>
<feature type="transmembrane region" description="Helical" evidence="6">
    <location>
        <begin position="12"/>
        <end position="31"/>
    </location>
</feature>
<feature type="transmembrane region" description="Helical" evidence="6">
    <location>
        <begin position="67"/>
        <end position="86"/>
    </location>
</feature>
<comment type="subcellular location">
    <subcellularLocation>
        <location evidence="1">Cell membrane</location>
        <topology evidence="1">Multi-pass membrane protein</topology>
    </subcellularLocation>
</comment>
<keyword evidence="8" id="KW-1185">Reference proteome</keyword>
<evidence type="ECO:0000256" key="3">
    <source>
        <dbReference type="ARBA" id="ARBA00022692"/>
    </source>
</evidence>
<dbReference type="GO" id="GO:0005886">
    <property type="term" value="C:plasma membrane"/>
    <property type="evidence" value="ECO:0007669"/>
    <property type="project" value="UniProtKB-SubCell"/>
</dbReference>
<proteinExistence type="predicted"/>
<dbReference type="EMBL" id="JACBYR010000001">
    <property type="protein sequence ID" value="NYE83608.1"/>
    <property type="molecule type" value="Genomic_DNA"/>
</dbReference>
<reference evidence="7 8" key="1">
    <citation type="submission" date="2020-07" db="EMBL/GenBank/DDBJ databases">
        <title>Genomic Encyclopedia of Type Strains, Phase IV (KMG-V): Genome sequencing to study the core and pangenomes of soil and plant-associated prokaryotes.</title>
        <authorList>
            <person name="Whitman W."/>
        </authorList>
    </citation>
    <scope>NUCLEOTIDE SEQUENCE [LARGE SCALE GENOMIC DNA]</scope>
    <source>
        <strain evidence="7 8">SAS40</strain>
    </source>
</reference>
<keyword evidence="3 6" id="KW-0812">Transmembrane</keyword>
<dbReference type="PANTHER" id="PTHR36570:SF3">
    <property type="entry name" value="DISULFIDE BOND FORMATION PROTEIN B"/>
    <property type="match status" value="1"/>
</dbReference>
<dbReference type="InterPro" id="IPR023380">
    <property type="entry name" value="DsbB-like_sf"/>
</dbReference>
<dbReference type="AlphaFoldDB" id="A0A7Y9LNU8"/>
<dbReference type="GO" id="GO:0006457">
    <property type="term" value="P:protein folding"/>
    <property type="evidence" value="ECO:0007669"/>
    <property type="project" value="InterPro"/>
</dbReference>
<dbReference type="InterPro" id="IPR050183">
    <property type="entry name" value="DsbB"/>
</dbReference>
<evidence type="ECO:0000313" key="8">
    <source>
        <dbReference type="Proteomes" id="UP000542125"/>
    </source>
</evidence>
<feature type="transmembrane region" description="Helical" evidence="6">
    <location>
        <begin position="139"/>
        <end position="157"/>
    </location>
</feature>
<evidence type="ECO:0000256" key="1">
    <source>
        <dbReference type="ARBA" id="ARBA00004651"/>
    </source>
</evidence>
<organism evidence="7 8">
    <name type="scientific">Pigmentiphaga litoralis</name>
    <dbReference type="NCBI Taxonomy" id="516702"/>
    <lineage>
        <taxon>Bacteria</taxon>
        <taxon>Pseudomonadati</taxon>
        <taxon>Pseudomonadota</taxon>
        <taxon>Betaproteobacteria</taxon>
        <taxon>Burkholderiales</taxon>
        <taxon>Alcaligenaceae</taxon>
        <taxon>Pigmentiphaga</taxon>
    </lineage>
</organism>
<dbReference type="Proteomes" id="UP000542125">
    <property type="component" value="Unassembled WGS sequence"/>
</dbReference>
<name>A0A7Y9LNU8_9BURK</name>
<feature type="transmembrane region" description="Helical" evidence="6">
    <location>
        <begin position="43"/>
        <end position="60"/>
    </location>
</feature>
<dbReference type="PANTHER" id="PTHR36570">
    <property type="entry name" value="DISULFIDE BOND FORMATION PROTEIN B"/>
    <property type="match status" value="1"/>
</dbReference>
<dbReference type="Gene3D" id="1.20.1550.10">
    <property type="entry name" value="DsbB-like"/>
    <property type="match status" value="1"/>
</dbReference>
<dbReference type="Pfam" id="PF02600">
    <property type="entry name" value="DsbB"/>
    <property type="match status" value="1"/>
</dbReference>
<comment type="caution">
    <text evidence="7">The sequence shown here is derived from an EMBL/GenBank/DDBJ whole genome shotgun (WGS) entry which is preliminary data.</text>
</comment>
<dbReference type="RefSeq" id="WP_179587395.1">
    <property type="nucleotide sequence ID" value="NZ_JACBYR010000001.1"/>
</dbReference>
<accession>A0A7Y9LNU8</accession>